<organism evidence="1">
    <name type="scientific">viral metagenome</name>
    <dbReference type="NCBI Taxonomy" id="1070528"/>
    <lineage>
        <taxon>unclassified sequences</taxon>
        <taxon>metagenomes</taxon>
        <taxon>organismal metagenomes</taxon>
    </lineage>
</organism>
<accession>A0A6C0BSP1</accession>
<dbReference type="EMBL" id="MN739233">
    <property type="protein sequence ID" value="QHS94801.1"/>
    <property type="molecule type" value="Genomic_DNA"/>
</dbReference>
<proteinExistence type="predicted"/>
<evidence type="ECO:0000313" key="1">
    <source>
        <dbReference type="EMBL" id="QHS94801.1"/>
    </source>
</evidence>
<protein>
    <submittedName>
        <fullName evidence="1">Uncharacterized protein</fullName>
    </submittedName>
</protein>
<dbReference type="AlphaFoldDB" id="A0A6C0BSP1"/>
<sequence length="40" mass="4637">MPAVISEISNIKYPCNNQSKLVIRMSDKEYNDKSFTLFVI</sequence>
<name>A0A6C0BSP1_9ZZZZ</name>
<reference evidence="1" key="1">
    <citation type="journal article" date="2020" name="Nature">
        <title>Giant virus diversity and host interactions through global metagenomics.</title>
        <authorList>
            <person name="Schulz F."/>
            <person name="Roux S."/>
            <person name="Paez-Espino D."/>
            <person name="Jungbluth S."/>
            <person name="Walsh D.A."/>
            <person name="Denef V.J."/>
            <person name="McMahon K.D."/>
            <person name="Konstantinidis K.T."/>
            <person name="Eloe-Fadrosh E.A."/>
            <person name="Kyrpides N.C."/>
            <person name="Woyke T."/>
        </authorList>
    </citation>
    <scope>NUCLEOTIDE SEQUENCE</scope>
    <source>
        <strain evidence="1">GVMAG-M-3300018428-16</strain>
    </source>
</reference>